<dbReference type="Gene3D" id="1.10.287.110">
    <property type="entry name" value="DnaJ domain"/>
    <property type="match status" value="1"/>
</dbReference>
<organism evidence="3 4">
    <name type="scientific">Effrenium voratum</name>
    <dbReference type="NCBI Taxonomy" id="2562239"/>
    <lineage>
        <taxon>Eukaryota</taxon>
        <taxon>Sar</taxon>
        <taxon>Alveolata</taxon>
        <taxon>Dinophyceae</taxon>
        <taxon>Suessiales</taxon>
        <taxon>Symbiodiniaceae</taxon>
        <taxon>Effrenium</taxon>
    </lineage>
</organism>
<evidence type="ECO:0000256" key="1">
    <source>
        <dbReference type="SAM" id="MobiDB-lite"/>
    </source>
</evidence>
<comment type="caution">
    <text evidence="3">The sequence shown here is derived from an EMBL/GenBank/DDBJ whole genome shotgun (WGS) entry which is preliminary data.</text>
</comment>
<evidence type="ECO:0000259" key="2">
    <source>
        <dbReference type="PROSITE" id="PS50076"/>
    </source>
</evidence>
<feature type="compositionally biased region" description="Basic and acidic residues" evidence="1">
    <location>
        <begin position="540"/>
        <end position="563"/>
    </location>
</feature>
<keyword evidence="4" id="KW-1185">Reference proteome</keyword>
<dbReference type="AlphaFoldDB" id="A0AA36IE61"/>
<evidence type="ECO:0000313" key="4">
    <source>
        <dbReference type="Proteomes" id="UP001178507"/>
    </source>
</evidence>
<dbReference type="Pfam" id="PF00226">
    <property type="entry name" value="DnaJ"/>
    <property type="match status" value="1"/>
</dbReference>
<reference evidence="3" key="1">
    <citation type="submission" date="2023-08" db="EMBL/GenBank/DDBJ databases">
        <authorList>
            <person name="Chen Y."/>
            <person name="Shah S."/>
            <person name="Dougan E. K."/>
            <person name="Thang M."/>
            <person name="Chan C."/>
        </authorList>
    </citation>
    <scope>NUCLEOTIDE SEQUENCE</scope>
</reference>
<feature type="region of interest" description="Disordered" evidence="1">
    <location>
        <begin position="501"/>
        <end position="611"/>
    </location>
</feature>
<gene>
    <name evidence="3" type="ORF">EVOR1521_LOCUS12455</name>
</gene>
<sequence>MEDELERQAQVMAEKALSALPEAARAGKIAKVKEGILKRLKEQANAASPPVPMPAPAAPVPAGIPAPVTMVAPPSTNTAAPESDGPQKLPGIEVLGDELWFSFLPTRRALRERVVAAHAGQKILVAAPAIEVKRICPGPGRILGAGAVLRLGGSTLGGYGEADVNYAYRQLSRALHPDKNPDIPEAHDAFKRLTDAAAELKEGLEEQRNVLRAICLTMGVVVTPEMTERPQEALFAEANRMLHAVLGLTGEGEVPGPALSRSLAVFTAAAAWTNCRPQVLLSEWFDHTRLLDLFALFPMRTAYDCAPKRYRAQFLCALNRATMAEAKRNHDCVRGNWQTVMMQYPEIGLWRDLREKIKVRVWTPDAEPGAKTRRGSMWDDEEGKRSSKWADTWRERIRNILPRGIDSFVGCNDKEVRQLAAALWKDIAEWVKEDPQGPRLLSLFTAEPTVAPDGTEVPAVDEWAFVPVGDILLVVGEGIVGITAEGLGAADAKPGHERMTFADVMQGKRQRVKAEDDKEKKRSKDDKERSTSRERRKIAKDKDGKPVNDPDFNWEKVWRERVNLSKTRPRTARSPSRRRSRSRRRRSRSRVRRDRSRRRRISISGSRSGSR</sequence>
<dbReference type="CDD" id="cd06257">
    <property type="entry name" value="DnaJ"/>
    <property type="match status" value="1"/>
</dbReference>
<dbReference type="PROSITE" id="PS50076">
    <property type="entry name" value="DNAJ_2"/>
    <property type="match status" value="1"/>
</dbReference>
<name>A0AA36IE61_9DINO</name>
<protein>
    <recommendedName>
        <fullName evidence="2">J domain-containing protein</fullName>
    </recommendedName>
</protein>
<proteinExistence type="predicted"/>
<dbReference type="InterPro" id="IPR001623">
    <property type="entry name" value="DnaJ_domain"/>
</dbReference>
<dbReference type="EMBL" id="CAUJNA010001313">
    <property type="protein sequence ID" value="CAJ1385985.1"/>
    <property type="molecule type" value="Genomic_DNA"/>
</dbReference>
<feature type="domain" description="J" evidence="2">
    <location>
        <begin position="138"/>
        <end position="219"/>
    </location>
</feature>
<dbReference type="SUPFAM" id="SSF46565">
    <property type="entry name" value="Chaperone J-domain"/>
    <property type="match status" value="1"/>
</dbReference>
<evidence type="ECO:0000313" key="3">
    <source>
        <dbReference type="EMBL" id="CAJ1385985.1"/>
    </source>
</evidence>
<accession>A0AA36IE61</accession>
<feature type="compositionally biased region" description="Basic residues" evidence="1">
    <location>
        <begin position="567"/>
        <end position="601"/>
    </location>
</feature>
<feature type="compositionally biased region" description="Low complexity" evidence="1">
    <location>
        <begin position="602"/>
        <end position="611"/>
    </location>
</feature>
<dbReference type="Proteomes" id="UP001178507">
    <property type="component" value="Unassembled WGS sequence"/>
</dbReference>
<feature type="compositionally biased region" description="Basic and acidic residues" evidence="1">
    <location>
        <begin position="512"/>
        <end position="533"/>
    </location>
</feature>
<dbReference type="InterPro" id="IPR036869">
    <property type="entry name" value="J_dom_sf"/>
</dbReference>